<dbReference type="PROSITE" id="PS50883">
    <property type="entry name" value="EAL"/>
    <property type="match status" value="1"/>
</dbReference>
<dbReference type="CDD" id="cd01949">
    <property type="entry name" value="GGDEF"/>
    <property type="match status" value="1"/>
</dbReference>
<dbReference type="Gene3D" id="3.30.70.270">
    <property type="match status" value="1"/>
</dbReference>
<evidence type="ECO:0000313" key="4">
    <source>
        <dbReference type="EMBL" id="MDO3634177.1"/>
    </source>
</evidence>
<dbReference type="EMBL" id="JAUMSQ010000001">
    <property type="protein sequence ID" value="MDO3634177.1"/>
    <property type="molecule type" value="Genomic_DNA"/>
</dbReference>
<feature type="transmembrane region" description="Helical" evidence="1">
    <location>
        <begin position="104"/>
        <end position="125"/>
    </location>
</feature>
<dbReference type="Pfam" id="PF00990">
    <property type="entry name" value="GGDEF"/>
    <property type="match status" value="1"/>
</dbReference>
<keyword evidence="1" id="KW-0812">Transmembrane</keyword>
<sequence length="776" mass="81764">MRGEGAVAVSANHLRLSLFAGVAVLASVNALAPYGDQAARWVGVALQSVVGAGAMVCAVTVARRVDGVARWWRLLVIAAMVSWLVGELIWQFSGADERGEAAPAAAVVAYFLPPVLSLAAMILLARAGGLRSARDGRAGNPPVIAALDGLVAAVSFAFLVVIAGSGALTGAAAPRSQTAAVVIAYSALELVVVVLAVLMAMAFQRNRPFRANYLLLAGGVVMIAASDRLVAYFRSAGADNWDLWGGIGAILGPLSIMFAVLDLRPQPSSARTQDAMDWVRSVVPYLGFLGIVVLAAYHVLIGRTLSTAVVVLGVVIVLLVTARQVATMRAQRQLTARLYEAQRRLAHQVYHDPLTGLPNRVLFAQRLDTALTDGGFVLIFVDLDDFKEVNDRFGHAAGDELLRAVGDRLRGCVGATDTLARIGGDEFAILIDDEHEAPEVVADRLRVALRDPFAVHGSSVRVRASMGLVRPGADEPRPTSDDLLRQADISMYAGKRLGKDTAVVYQPSSGVSVDFPTALRRANGDSPEGFSLAYQPVVDLPHGRFVAVEALARWAAPNGMQIPPETFVAAAEGAGLGAALDALVLDLACRQVQAAGLDLDIHVNIGAARLGNRAFEQLVNRTLGRHGVAPRRLVLEVTETVPIVDLADGAAAIRRLSAGGVRVALDDFGAGFNSLTYLHALPVQILKLDRSLAVGAEHDGNLAVYRSVVGLADALGLQVIAEGIESQGQSDVVFRAGCRMAQGHLFGRAMLIDEIAAELVSSTTSRERAGLSADTP</sequence>
<organism evidence="4 5">
    <name type="scientific">Mycolicibacterium arseniciresistens</name>
    <dbReference type="NCBI Taxonomy" id="3062257"/>
    <lineage>
        <taxon>Bacteria</taxon>
        <taxon>Bacillati</taxon>
        <taxon>Actinomycetota</taxon>
        <taxon>Actinomycetes</taxon>
        <taxon>Mycobacteriales</taxon>
        <taxon>Mycobacteriaceae</taxon>
        <taxon>Mycolicibacterium</taxon>
    </lineage>
</organism>
<comment type="caution">
    <text evidence="4">The sequence shown here is derived from an EMBL/GenBank/DDBJ whole genome shotgun (WGS) entry which is preliminary data.</text>
</comment>
<gene>
    <name evidence="4" type="ORF">Q2100_00280</name>
</gene>
<feature type="transmembrane region" description="Helical" evidence="1">
    <location>
        <begin position="146"/>
        <end position="173"/>
    </location>
</feature>
<dbReference type="PROSITE" id="PS50887">
    <property type="entry name" value="GGDEF"/>
    <property type="match status" value="1"/>
</dbReference>
<evidence type="ECO:0000313" key="5">
    <source>
        <dbReference type="Proteomes" id="UP001168823"/>
    </source>
</evidence>
<feature type="transmembrane region" description="Helical" evidence="1">
    <location>
        <begin position="38"/>
        <end position="62"/>
    </location>
</feature>
<dbReference type="InterPro" id="IPR001633">
    <property type="entry name" value="EAL_dom"/>
</dbReference>
<feature type="transmembrane region" description="Helical" evidence="1">
    <location>
        <begin position="179"/>
        <end position="201"/>
    </location>
</feature>
<dbReference type="SMART" id="SM00052">
    <property type="entry name" value="EAL"/>
    <property type="match status" value="1"/>
</dbReference>
<feature type="transmembrane region" description="Helical" evidence="1">
    <location>
        <begin position="213"/>
        <end position="231"/>
    </location>
</feature>
<dbReference type="InterPro" id="IPR052155">
    <property type="entry name" value="Biofilm_reg_signaling"/>
</dbReference>
<dbReference type="Gene3D" id="3.20.20.450">
    <property type="entry name" value="EAL domain"/>
    <property type="match status" value="1"/>
</dbReference>
<feature type="domain" description="EAL" evidence="2">
    <location>
        <begin position="512"/>
        <end position="763"/>
    </location>
</feature>
<dbReference type="InterPro" id="IPR000160">
    <property type="entry name" value="GGDEF_dom"/>
</dbReference>
<protein>
    <submittedName>
        <fullName evidence="4">EAL domain-containing protein</fullName>
    </submittedName>
</protein>
<dbReference type="InterPro" id="IPR035919">
    <property type="entry name" value="EAL_sf"/>
</dbReference>
<dbReference type="SMART" id="SM00267">
    <property type="entry name" value="GGDEF"/>
    <property type="match status" value="1"/>
</dbReference>
<feature type="transmembrane region" description="Helical" evidence="1">
    <location>
        <begin position="282"/>
        <end position="299"/>
    </location>
</feature>
<keyword evidence="1" id="KW-1133">Transmembrane helix</keyword>
<feature type="transmembrane region" description="Helical" evidence="1">
    <location>
        <begin position="243"/>
        <end position="261"/>
    </location>
</feature>
<feature type="domain" description="GGDEF" evidence="3">
    <location>
        <begin position="374"/>
        <end position="507"/>
    </location>
</feature>
<dbReference type="Pfam" id="PF00563">
    <property type="entry name" value="EAL"/>
    <property type="match status" value="1"/>
</dbReference>
<evidence type="ECO:0000259" key="3">
    <source>
        <dbReference type="PROSITE" id="PS50887"/>
    </source>
</evidence>
<evidence type="ECO:0000259" key="2">
    <source>
        <dbReference type="PROSITE" id="PS50883"/>
    </source>
</evidence>
<keyword evidence="1" id="KW-0472">Membrane</keyword>
<dbReference type="NCBIfam" id="TIGR00254">
    <property type="entry name" value="GGDEF"/>
    <property type="match status" value="1"/>
</dbReference>
<dbReference type="Proteomes" id="UP001168823">
    <property type="component" value="Unassembled WGS sequence"/>
</dbReference>
<feature type="transmembrane region" description="Helical" evidence="1">
    <location>
        <begin position="305"/>
        <end position="322"/>
    </location>
</feature>
<dbReference type="PANTHER" id="PTHR44757">
    <property type="entry name" value="DIGUANYLATE CYCLASE DGCP"/>
    <property type="match status" value="1"/>
</dbReference>
<dbReference type="InterPro" id="IPR029787">
    <property type="entry name" value="Nucleotide_cyclase"/>
</dbReference>
<dbReference type="CDD" id="cd01948">
    <property type="entry name" value="EAL"/>
    <property type="match status" value="1"/>
</dbReference>
<dbReference type="RefSeq" id="WP_302912343.1">
    <property type="nucleotide sequence ID" value="NZ_JAUMSQ010000001.1"/>
</dbReference>
<dbReference type="SUPFAM" id="SSF55073">
    <property type="entry name" value="Nucleotide cyclase"/>
    <property type="match status" value="1"/>
</dbReference>
<dbReference type="InterPro" id="IPR043128">
    <property type="entry name" value="Rev_trsase/Diguanyl_cyclase"/>
</dbReference>
<evidence type="ECO:0000256" key="1">
    <source>
        <dbReference type="SAM" id="Phobius"/>
    </source>
</evidence>
<keyword evidence="5" id="KW-1185">Reference proteome</keyword>
<feature type="transmembrane region" description="Helical" evidence="1">
    <location>
        <begin position="74"/>
        <end position="92"/>
    </location>
</feature>
<accession>A0ABT8U8Q4</accession>
<dbReference type="PANTHER" id="PTHR44757:SF2">
    <property type="entry name" value="BIOFILM ARCHITECTURE MAINTENANCE PROTEIN MBAA"/>
    <property type="match status" value="1"/>
</dbReference>
<reference evidence="4" key="1">
    <citation type="submission" date="2023-07" db="EMBL/GenBank/DDBJ databases">
        <title>Mycolicibacterium sp. nov., a novel bacterial species.</title>
        <authorList>
            <person name="Cao Y."/>
        </authorList>
    </citation>
    <scope>NUCLEOTIDE SEQUENCE</scope>
    <source>
        <strain evidence="4">KC 300</strain>
    </source>
</reference>
<proteinExistence type="predicted"/>
<dbReference type="SUPFAM" id="SSF141868">
    <property type="entry name" value="EAL domain-like"/>
    <property type="match status" value="1"/>
</dbReference>
<feature type="transmembrane region" description="Helical" evidence="1">
    <location>
        <begin position="12"/>
        <end position="32"/>
    </location>
</feature>
<name>A0ABT8U8Q4_9MYCO</name>